<evidence type="ECO:0000256" key="1">
    <source>
        <dbReference type="SAM" id="MobiDB-lite"/>
    </source>
</evidence>
<dbReference type="Pfam" id="PF24418">
    <property type="entry name" value="DUF7550"/>
    <property type="match status" value="1"/>
</dbReference>
<evidence type="ECO:0000313" key="4">
    <source>
        <dbReference type="Proteomes" id="UP001596547"/>
    </source>
</evidence>
<keyword evidence="2" id="KW-0472">Membrane</keyword>
<dbReference type="Proteomes" id="UP001596547">
    <property type="component" value="Unassembled WGS sequence"/>
</dbReference>
<keyword evidence="2" id="KW-1133">Transmembrane helix</keyword>
<gene>
    <name evidence="3" type="ORF">ACFQPE_04515</name>
</gene>
<accession>A0ABD6A7U4</accession>
<evidence type="ECO:0000313" key="3">
    <source>
        <dbReference type="EMBL" id="MFC7316059.1"/>
    </source>
</evidence>
<reference evidence="3 4" key="1">
    <citation type="journal article" date="2019" name="Int. J. Syst. Evol. Microbiol.">
        <title>The Global Catalogue of Microorganisms (GCM) 10K type strain sequencing project: providing services to taxonomists for standard genome sequencing and annotation.</title>
        <authorList>
            <consortium name="The Broad Institute Genomics Platform"/>
            <consortium name="The Broad Institute Genome Sequencing Center for Infectious Disease"/>
            <person name="Wu L."/>
            <person name="Ma J."/>
        </authorList>
    </citation>
    <scope>NUCLEOTIDE SEQUENCE [LARGE SCALE GENOMIC DNA]</scope>
    <source>
        <strain evidence="3 4">PSR21</strain>
    </source>
</reference>
<feature type="transmembrane region" description="Helical" evidence="2">
    <location>
        <begin position="34"/>
        <end position="54"/>
    </location>
</feature>
<name>A0ABD6A7U4_9EURY</name>
<organism evidence="3 4">
    <name type="scientific">Halomarina halobia</name>
    <dbReference type="NCBI Taxonomy" id="3033386"/>
    <lineage>
        <taxon>Archaea</taxon>
        <taxon>Methanobacteriati</taxon>
        <taxon>Methanobacteriota</taxon>
        <taxon>Stenosarchaea group</taxon>
        <taxon>Halobacteria</taxon>
        <taxon>Halobacteriales</taxon>
        <taxon>Natronomonadaceae</taxon>
        <taxon>Halomarina</taxon>
    </lineage>
</organism>
<sequence length="56" mass="6135">MSDHEHEEREGDTYEPTAGRQTAPQAPYTRGQMVTGFVIALVGMVVVFGVPIMLTL</sequence>
<comment type="caution">
    <text evidence="3">The sequence shown here is derived from an EMBL/GenBank/DDBJ whole genome shotgun (WGS) entry which is preliminary data.</text>
</comment>
<dbReference type="InterPro" id="IPR055972">
    <property type="entry name" value="DUF7550"/>
</dbReference>
<feature type="compositionally biased region" description="Basic and acidic residues" evidence="1">
    <location>
        <begin position="1"/>
        <end position="12"/>
    </location>
</feature>
<dbReference type="GeneID" id="79315038"/>
<evidence type="ECO:0000256" key="2">
    <source>
        <dbReference type="SAM" id="Phobius"/>
    </source>
</evidence>
<protein>
    <submittedName>
        <fullName evidence="3">Uncharacterized protein</fullName>
    </submittedName>
</protein>
<dbReference type="AlphaFoldDB" id="A0ABD6A7U4"/>
<dbReference type="EMBL" id="JBHTBF010000001">
    <property type="protein sequence ID" value="MFC7316059.1"/>
    <property type="molecule type" value="Genomic_DNA"/>
</dbReference>
<keyword evidence="2" id="KW-0812">Transmembrane</keyword>
<keyword evidence="4" id="KW-1185">Reference proteome</keyword>
<dbReference type="RefSeq" id="WP_276305456.1">
    <property type="nucleotide sequence ID" value="NZ_CP119992.1"/>
</dbReference>
<feature type="region of interest" description="Disordered" evidence="1">
    <location>
        <begin position="1"/>
        <end position="27"/>
    </location>
</feature>
<proteinExistence type="predicted"/>